<evidence type="ECO:0000256" key="6">
    <source>
        <dbReference type="ARBA" id="ARBA00022603"/>
    </source>
</evidence>
<name>A0A1Y1WRM5_9FUNG</name>
<keyword evidence="5 13" id="KW-0698">rRNA processing</keyword>
<evidence type="ECO:0000256" key="14">
    <source>
        <dbReference type="SAM" id="MobiDB-lite"/>
    </source>
</evidence>
<dbReference type="Pfam" id="PF05148">
    <property type="entry name" value="Methyltransf_8"/>
    <property type="match status" value="1"/>
</dbReference>
<protein>
    <recommendedName>
        <fullName evidence="3 13">Ribosomal RNA-processing protein 8</fullName>
        <ecNumber evidence="13">2.1.1.-</ecNumber>
    </recommendedName>
</protein>
<dbReference type="InterPro" id="IPR042036">
    <property type="entry name" value="RRP8_N"/>
</dbReference>
<evidence type="ECO:0000256" key="7">
    <source>
        <dbReference type="ARBA" id="ARBA00022679"/>
    </source>
</evidence>
<reference evidence="15 16" key="1">
    <citation type="submission" date="2016-08" db="EMBL/GenBank/DDBJ databases">
        <title>A Parts List for Fungal Cellulosomes Revealed by Comparative Genomics.</title>
        <authorList>
            <consortium name="DOE Joint Genome Institute"/>
            <person name="Haitjema C.H."/>
            <person name="Gilmore S.P."/>
            <person name="Henske J.K."/>
            <person name="Solomon K.V."/>
            <person name="De Groot R."/>
            <person name="Kuo A."/>
            <person name="Mondo S.J."/>
            <person name="Salamov A.A."/>
            <person name="Labutti K."/>
            <person name="Zhao Z."/>
            <person name="Chiniquy J."/>
            <person name="Barry K."/>
            <person name="Brewer H.M."/>
            <person name="Purvine S.O."/>
            <person name="Wright A.T."/>
            <person name="Boxma B."/>
            <person name="Van Alen T."/>
            <person name="Hackstein J.H."/>
            <person name="Baker S.E."/>
            <person name="Grigoriev I.V."/>
            <person name="O'Malley M.A."/>
        </authorList>
    </citation>
    <scope>NUCLEOTIDE SEQUENCE [LARGE SCALE GENOMIC DNA]</scope>
    <source>
        <strain evidence="15 16">S4</strain>
    </source>
</reference>
<dbReference type="EMBL" id="MCFG01000312">
    <property type="protein sequence ID" value="ORX76201.1"/>
    <property type="molecule type" value="Genomic_DNA"/>
</dbReference>
<sequence length="298" mass="34544">MDKAKRLKMKLNKEKLKKQLQKSQELKATIQQTNTKKKDKSKINKTLVKKIIAEENKKNDKKNDDNLTPLQQKFKKKLAGAQFRWINEQLYTLDSNSAFKLINDKPELFSIYHEGFRSQVESWPSNPVDIFINQIKQIKGPVVIADMGCGDAKIAQTFENDKQKTIHSFDLISENKYVTACDISKTPLKKNSVDIVIFCLSLMGVNFIQFLKEAHRILKPGAELKIAEVVSRFTDMKEFISTLSDMGFKLTKKNDKNKMFVLFEFKKLSKNDKNNKKNNNNNQESDKVLLKPCLYKKR</sequence>
<dbReference type="AlphaFoldDB" id="A0A1Y1WRM5"/>
<evidence type="ECO:0000256" key="9">
    <source>
        <dbReference type="ARBA" id="ARBA00022853"/>
    </source>
</evidence>
<evidence type="ECO:0000256" key="8">
    <source>
        <dbReference type="ARBA" id="ARBA00022691"/>
    </source>
</evidence>
<evidence type="ECO:0000256" key="12">
    <source>
        <dbReference type="ARBA" id="ARBA00023242"/>
    </source>
</evidence>
<proteinExistence type="inferred from homology"/>
<comment type="caution">
    <text evidence="15">The sequence shown here is derived from an EMBL/GenBank/DDBJ whole genome shotgun (WGS) entry which is preliminary data.</text>
</comment>
<keyword evidence="9" id="KW-0156">Chromatin regulator</keyword>
<comment type="function">
    <text evidence="13">S-adenosyl-L-methionine-dependent methyltransferase that specifically methylates the N(1) position of adenine in helix 25.1 in 25S rRNA. Required both for ribosomal 40S and 60S subunits biogenesis. Required for efficient pre-rRNA cleavage at site A2.</text>
</comment>
<dbReference type="GO" id="GO:0006325">
    <property type="term" value="P:chromatin organization"/>
    <property type="evidence" value="ECO:0007669"/>
    <property type="project" value="UniProtKB-KW"/>
</dbReference>
<evidence type="ECO:0000256" key="4">
    <source>
        <dbReference type="ARBA" id="ARBA00022491"/>
    </source>
</evidence>
<dbReference type="Proteomes" id="UP000193944">
    <property type="component" value="Unassembled WGS sequence"/>
</dbReference>
<dbReference type="GO" id="GO:0042273">
    <property type="term" value="P:ribosomal large subunit biogenesis"/>
    <property type="evidence" value="ECO:0007669"/>
    <property type="project" value="EnsemblFungi"/>
</dbReference>
<evidence type="ECO:0000256" key="13">
    <source>
        <dbReference type="RuleBase" id="RU365074"/>
    </source>
</evidence>
<dbReference type="FunFam" id="3.40.50.150:FF:000068">
    <property type="entry name" value="Ribosomal RNA-processing protein 8"/>
    <property type="match status" value="1"/>
</dbReference>
<evidence type="ECO:0000256" key="5">
    <source>
        <dbReference type="ARBA" id="ARBA00022552"/>
    </source>
</evidence>
<keyword evidence="16" id="KW-1185">Reference proteome</keyword>
<comment type="subcellular location">
    <subcellularLocation>
        <location evidence="1 13">Nucleus</location>
        <location evidence="1 13">Nucleolus</location>
    </subcellularLocation>
</comment>
<dbReference type="PANTHER" id="PTHR12787:SF0">
    <property type="entry name" value="RIBOSOMAL RNA-PROCESSING PROTEIN 8"/>
    <property type="match status" value="1"/>
</dbReference>
<dbReference type="PANTHER" id="PTHR12787">
    <property type="entry name" value="RIBOSOMAL RNA-PROCESSING PROTEIN 8"/>
    <property type="match status" value="1"/>
</dbReference>
<keyword evidence="8 13" id="KW-0949">S-adenosyl-L-methionine</keyword>
<comment type="similarity">
    <text evidence="2 13">Belongs to the methyltransferase superfamily. RRP8 family.</text>
</comment>
<keyword evidence="10" id="KW-0805">Transcription regulation</keyword>
<dbReference type="InterPro" id="IPR029063">
    <property type="entry name" value="SAM-dependent_MTases_sf"/>
</dbReference>
<dbReference type="FunFam" id="1.10.10.2150:FF:000001">
    <property type="entry name" value="Ribosomal RNA-processing protein 8"/>
    <property type="match status" value="1"/>
</dbReference>
<evidence type="ECO:0000256" key="11">
    <source>
        <dbReference type="ARBA" id="ARBA00023163"/>
    </source>
</evidence>
<keyword evidence="11" id="KW-0804">Transcription</keyword>
<dbReference type="STRING" id="1754192.A0A1Y1WRM5"/>
<evidence type="ECO:0000256" key="1">
    <source>
        <dbReference type="ARBA" id="ARBA00004604"/>
    </source>
</evidence>
<accession>A0A1Y1WRM5</accession>
<keyword evidence="6 13" id="KW-0489">Methyltransferase</keyword>
<dbReference type="InterPro" id="IPR007823">
    <property type="entry name" value="RRP8"/>
</dbReference>
<keyword evidence="4" id="KW-0678">Repressor</keyword>
<dbReference type="OrthoDB" id="10258825at2759"/>
<dbReference type="GO" id="GO:0106142">
    <property type="term" value="F:rRNA (adenine-N1-)-methyltransferase activity"/>
    <property type="evidence" value="ECO:0007669"/>
    <property type="project" value="EnsemblFungi"/>
</dbReference>
<evidence type="ECO:0000256" key="10">
    <source>
        <dbReference type="ARBA" id="ARBA00023015"/>
    </source>
</evidence>
<organism evidence="15 16">
    <name type="scientific">Anaeromyces robustus</name>
    <dbReference type="NCBI Taxonomy" id="1754192"/>
    <lineage>
        <taxon>Eukaryota</taxon>
        <taxon>Fungi</taxon>
        <taxon>Fungi incertae sedis</taxon>
        <taxon>Chytridiomycota</taxon>
        <taxon>Chytridiomycota incertae sedis</taxon>
        <taxon>Neocallimastigomycetes</taxon>
        <taxon>Neocallimastigales</taxon>
        <taxon>Neocallimastigaceae</taxon>
        <taxon>Anaeromyces</taxon>
    </lineage>
</organism>
<dbReference type="GO" id="GO:0030686">
    <property type="term" value="C:90S preribosome"/>
    <property type="evidence" value="ECO:0007669"/>
    <property type="project" value="EnsemblFungi"/>
</dbReference>
<keyword evidence="7 13" id="KW-0808">Transferase</keyword>
<dbReference type="EC" id="2.1.1.-" evidence="13"/>
<evidence type="ECO:0000256" key="3">
    <source>
        <dbReference type="ARBA" id="ARBA00020203"/>
    </source>
</evidence>
<dbReference type="SUPFAM" id="SSF53335">
    <property type="entry name" value="S-adenosyl-L-methionine-dependent methyltransferases"/>
    <property type="match status" value="1"/>
</dbReference>
<reference evidence="15 16" key="2">
    <citation type="submission" date="2016-08" db="EMBL/GenBank/DDBJ databases">
        <title>Pervasive Adenine N6-methylation of Active Genes in Fungi.</title>
        <authorList>
            <consortium name="DOE Joint Genome Institute"/>
            <person name="Mondo S.J."/>
            <person name="Dannebaum R.O."/>
            <person name="Kuo R.C."/>
            <person name="Labutti K."/>
            <person name="Haridas S."/>
            <person name="Kuo A."/>
            <person name="Salamov A."/>
            <person name="Ahrendt S.R."/>
            <person name="Lipzen A."/>
            <person name="Sullivan W."/>
            <person name="Andreopoulos W.B."/>
            <person name="Clum A."/>
            <person name="Lindquist E."/>
            <person name="Daum C."/>
            <person name="Ramamoorthy G.K."/>
            <person name="Gryganskyi A."/>
            <person name="Culley D."/>
            <person name="Magnuson J.K."/>
            <person name="James T.Y."/>
            <person name="O'Malley M.A."/>
            <person name="Stajich J.E."/>
            <person name="Spatafora J.W."/>
            <person name="Visel A."/>
            <person name="Grigoriev I.V."/>
        </authorList>
    </citation>
    <scope>NUCLEOTIDE SEQUENCE [LARGE SCALE GENOMIC DNA]</scope>
    <source>
        <strain evidence="15 16">S4</strain>
    </source>
</reference>
<evidence type="ECO:0000313" key="16">
    <source>
        <dbReference type="Proteomes" id="UP000193944"/>
    </source>
</evidence>
<dbReference type="CDD" id="cd02440">
    <property type="entry name" value="AdoMet_MTases"/>
    <property type="match status" value="1"/>
</dbReference>
<keyword evidence="12 13" id="KW-0539">Nucleus</keyword>
<evidence type="ECO:0000313" key="15">
    <source>
        <dbReference type="EMBL" id="ORX76201.1"/>
    </source>
</evidence>
<feature type="region of interest" description="Disordered" evidence="14">
    <location>
        <begin position="18"/>
        <end position="42"/>
    </location>
</feature>
<evidence type="ECO:0000256" key="2">
    <source>
        <dbReference type="ARBA" id="ARBA00006301"/>
    </source>
</evidence>
<dbReference type="GO" id="GO:0005730">
    <property type="term" value="C:nucleolus"/>
    <property type="evidence" value="ECO:0007669"/>
    <property type="project" value="UniProtKB-SubCell"/>
</dbReference>
<dbReference type="Gene3D" id="1.10.10.2150">
    <property type="entry name" value="Ribosomal RNA-processing protein 8, N-terminal domain"/>
    <property type="match status" value="1"/>
</dbReference>
<gene>
    <name evidence="15" type="ORF">BCR32DRAFT_236744</name>
</gene>
<dbReference type="Gene3D" id="3.40.50.150">
    <property type="entry name" value="Vaccinia Virus protein VP39"/>
    <property type="match status" value="1"/>
</dbReference>